<proteinExistence type="predicted"/>
<reference evidence="2" key="1">
    <citation type="journal article" date="2019" name="Int. J. Syst. Evol. Microbiol.">
        <title>The Global Catalogue of Microorganisms (GCM) 10K type strain sequencing project: providing services to taxonomists for standard genome sequencing and annotation.</title>
        <authorList>
            <consortium name="The Broad Institute Genomics Platform"/>
            <consortium name="The Broad Institute Genome Sequencing Center for Infectious Disease"/>
            <person name="Wu L."/>
            <person name="Ma J."/>
        </authorList>
    </citation>
    <scope>NUCLEOTIDE SEQUENCE [LARGE SCALE GENOMIC DNA]</scope>
    <source>
        <strain evidence="2">JCM 19635</strain>
    </source>
</reference>
<keyword evidence="2" id="KW-1185">Reference proteome</keyword>
<comment type="caution">
    <text evidence="1">The sequence shown here is derived from an EMBL/GenBank/DDBJ whole genome shotgun (WGS) entry which is preliminary data.</text>
</comment>
<evidence type="ECO:0000313" key="2">
    <source>
        <dbReference type="Proteomes" id="UP001596513"/>
    </source>
</evidence>
<accession>A0ABW2U7S8</accession>
<organism evidence="1 2">
    <name type="scientific">Hymenobacter humi</name>
    <dbReference type="NCBI Taxonomy" id="1411620"/>
    <lineage>
        <taxon>Bacteria</taxon>
        <taxon>Pseudomonadati</taxon>
        <taxon>Bacteroidota</taxon>
        <taxon>Cytophagia</taxon>
        <taxon>Cytophagales</taxon>
        <taxon>Hymenobacteraceae</taxon>
        <taxon>Hymenobacter</taxon>
    </lineage>
</organism>
<dbReference type="Proteomes" id="UP001596513">
    <property type="component" value="Unassembled WGS sequence"/>
</dbReference>
<name>A0ABW2U7S8_9BACT</name>
<protein>
    <recommendedName>
        <fullName evidence="3">Gliding motility-associated C-terminal domain-containing protein</fullName>
    </recommendedName>
</protein>
<dbReference type="RefSeq" id="WP_380203907.1">
    <property type="nucleotide sequence ID" value="NZ_JBHTEK010000001.1"/>
</dbReference>
<evidence type="ECO:0008006" key="3">
    <source>
        <dbReference type="Google" id="ProtNLM"/>
    </source>
</evidence>
<dbReference type="EMBL" id="JBHTEK010000001">
    <property type="protein sequence ID" value="MFC7668526.1"/>
    <property type="molecule type" value="Genomic_DNA"/>
</dbReference>
<evidence type="ECO:0000313" key="1">
    <source>
        <dbReference type="EMBL" id="MFC7668526.1"/>
    </source>
</evidence>
<gene>
    <name evidence="1" type="ORF">ACFQT0_14940</name>
</gene>
<sequence length="213" mass="21765">MATGQAVEAFCVGRRVRFEQCAGRNIPTALLFYGVLQGSGTTFLPSCSPPNPFNYEYTPTKADLGTVTVSELANAVAGGTGAPSTYYVRTFRVYDTAPPAFTVAPCPSSSALVTVTDAAYDSYTVQVGTGAPQAIVRNQPTVVAVPNGATSVTVRGQYAATGLCEGSATQTIAPLAPAQVPTLTRLTLQGPLPGGTAALEVSQLPPATATPCS</sequence>